<dbReference type="GO" id="GO:0007165">
    <property type="term" value="P:signal transduction"/>
    <property type="evidence" value="ECO:0007669"/>
    <property type="project" value="InterPro"/>
</dbReference>
<keyword evidence="3" id="KW-0963">Cytoplasm</keyword>
<dbReference type="InterPro" id="IPR039315">
    <property type="entry name" value="CheW"/>
</dbReference>
<feature type="region of interest" description="Disordered" evidence="4">
    <location>
        <begin position="1"/>
        <end position="23"/>
    </location>
</feature>
<dbReference type="PROSITE" id="PS50851">
    <property type="entry name" value="CHEW"/>
    <property type="match status" value="3"/>
</dbReference>
<evidence type="ECO:0000259" key="5">
    <source>
        <dbReference type="PROSITE" id="PS50851"/>
    </source>
</evidence>
<evidence type="ECO:0000313" key="6">
    <source>
        <dbReference type="EMBL" id="MBB6506113.1"/>
    </source>
</evidence>
<protein>
    <recommendedName>
        <fullName evidence="2">Chemotaxis protein CheW</fullName>
    </recommendedName>
</protein>
<reference evidence="6 7" key="2">
    <citation type="submission" date="2020-08" db="EMBL/GenBank/DDBJ databases">
        <authorList>
            <person name="Partida-Martinez L."/>
            <person name="Huntemann M."/>
            <person name="Clum A."/>
            <person name="Wang J."/>
            <person name="Palaniappan K."/>
            <person name="Ritter S."/>
            <person name="Chen I.-M."/>
            <person name="Stamatis D."/>
            <person name="Reddy T."/>
            <person name="O'Malley R."/>
            <person name="Daum C."/>
            <person name="Shapiro N."/>
            <person name="Ivanova N."/>
            <person name="Kyrpides N."/>
            <person name="Woyke T."/>
        </authorList>
    </citation>
    <scope>NUCLEOTIDE SEQUENCE [LARGE SCALE GENOMIC DNA]</scope>
    <source>
        <strain evidence="6 7">AS3.13</strain>
    </source>
</reference>
<dbReference type="InterPro" id="IPR002545">
    <property type="entry name" value="CheW-lke_dom"/>
</dbReference>
<feature type="domain" description="CheW-like" evidence="5">
    <location>
        <begin position="201"/>
        <end position="350"/>
    </location>
</feature>
<comment type="subcellular location">
    <subcellularLocation>
        <location evidence="1">Cytoplasm</location>
    </subcellularLocation>
</comment>
<feature type="domain" description="CheW-like" evidence="5">
    <location>
        <begin position="377"/>
        <end position="519"/>
    </location>
</feature>
<accession>A0A7X0JEF3</accession>
<sequence length="531" mass="57812">MVKTNPSVAAADPPAAARTPDAHENDTGRQFVIFHSAGEMFAVPLAEVKEIIRVPDVVRMPLSPPALLGLANLRGTVLPVLDLRRLFNLPEVAVDDASRVVVLDQGQPVGLMVDRMANVVTVDAERVEPVDRVRATIDTDLLTGMIKDGDGKTIVMIIDVARTIGRNFELLATGAGSMRQNDVVPLATSGDATGQPDVADEEQLVSFMVDGQEYAFPIGDVQEIVQLPEAITPVPNAPGHVLGVTTLRSRILPLVSLRALFGMHDQALSDANKVVVVSVADGERERVSVGVVMDMVKAVLRVNRALVEPVPFTLGQSGGHGDIRAICRLEDGRRLVSVLGAEGMFDLDVLRGLRGDDAATTETTQEEGVMAIEIADDAQFVVFRLMDEEYGVPVEAVREIVRVPDQLTRVPRSPDFVEGVINLRGTVLPVIDQRRRFGLDEVERSDRQRIMVFTIEGRDTGFIVDSVSEVRRIATAVISPAPELSGERGRVVQRVANLHDQRRMILLLDMACLVEPEEDEALSHFEERLAA</sequence>
<evidence type="ECO:0000256" key="1">
    <source>
        <dbReference type="ARBA" id="ARBA00004496"/>
    </source>
</evidence>
<evidence type="ECO:0000313" key="7">
    <source>
        <dbReference type="Proteomes" id="UP000522313"/>
    </source>
</evidence>
<dbReference type="SUPFAM" id="SSF50341">
    <property type="entry name" value="CheW-like"/>
    <property type="match status" value="3"/>
</dbReference>
<dbReference type="PANTHER" id="PTHR22617:SF45">
    <property type="entry name" value="CHEMOTAXIS PROTEIN CHEW"/>
    <property type="match status" value="1"/>
</dbReference>
<dbReference type="Gene3D" id="2.30.30.40">
    <property type="entry name" value="SH3 Domains"/>
    <property type="match status" value="3"/>
</dbReference>
<dbReference type="EMBL" id="JACHBT010000018">
    <property type="protein sequence ID" value="MBB6506113.1"/>
    <property type="molecule type" value="Genomic_DNA"/>
</dbReference>
<dbReference type="Pfam" id="PF01584">
    <property type="entry name" value="CheW"/>
    <property type="match status" value="3"/>
</dbReference>
<gene>
    <name evidence="6" type="ORF">F4693_003110</name>
</gene>
<dbReference type="InterPro" id="IPR036061">
    <property type="entry name" value="CheW-like_dom_sf"/>
</dbReference>
<evidence type="ECO:0000256" key="3">
    <source>
        <dbReference type="ARBA" id="ARBA00022490"/>
    </source>
</evidence>
<organism evidence="6 7">
    <name type="scientific">Sphingomonas endophytica</name>
    <dbReference type="NCBI Taxonomy" id="869719"/>
    <lineage>
        <taxon>Bacteria</taxon>
        <taxon>Pseudomonadati</taxon>
        <taxon>Pseudomonadota</taxon>
        <taxon>Alphaproteobacteria</taxon>
        <taxon>Sphingomonadales</taxon>
        <taxon>Sphingomonadaceae</taxon>
        <taxon>Sphingomonas</taxon>
    </lineage>
</organism>
<comment type="caution">
    <text evidence="6">The sequence shown here is derived from an EMBL/GenBank/DDBJ whole genome shotgun (WGS) entry which is preliminary data.</text>
</comment>
<reference evidence="6 7" key="1">
    <citation type="submission" date="2020-08" db="EMBL/GenBank/DDBJ databases">
        <title>The Agave Microbiome: Exploring the role of microbial communities in plant adaptations to desert environments.</title>
        <authorList>
            <person name="Partida-Martinez L.P."/>
        </authorList>
    </citation>
    <scope>NUCLEOTIDE SEQUENCE [LARGE SCALE GENOMIC DNA]</scope>
    <source>
        <strain evidence="6 7">AS3.13</strain>
    </source>
</reference>
<dbReference type="GO" id="GO:0005829">
    <property type="term" value="C:cytosol"/>
    <property type="evidence" value="ECO:0007669"/>
    <property type="project" value="TreeGrafter"/>
</dbReference>
<proteinExistence type="predicted"/>
<feature type="compositionally biased region" description="Low complexity" evidence="4">
    <location>
        <begin position="9"/>
        <end position="19"/>
    </location>
</feature>
<evidence type="ECO:0000256" key="4">
    <source>
        <dbReference type="SAM" id="MobiDB-lite"/>
    </source>
</evidence>
<feature type="domain" description="CheW-like" evidence="5">
    <location>
        <begin position="28"/>
        <end position="169"/>
    </location>
</feature>
<dbReference type="RefSeq" id="WP_184507387.1">
    <property type="nucleotide sequence ID" value="NZ_JACHBT010000018.1"/>
</dbReference>
<dbReference type="GO" id="GO:0006935">
    <property type="term" value="P:chemotaxis"/>
    <property type="evidence" value="ECO:0007669"/>
    <property type="project" value="InterPro"/>
</dbReference>
<dbReference type="PANTHER" id="PTHR22617">
    <property type="entry name" value="CHEMOTAXIS SENSOR HISTIDINE KINASE-RELATED"/>
    <property type="match status" value="1"/>
</dbReference>
<evidence type="ECO:0000256" key="2">
    <source>
        <dbReference type="ARBA" id="ARBA00021483"/>
    </source>
</evidence>
<name>A0A7X0JEF3_9SPHN</name>
<dbReference type="Proteomes" id="UP000522313">
    <property type="component" value="Unassembled WGS sequence"/>
</dbReference>
<dbReference type="SMART" id="SM00260">
    <property type="entry name" value="CheW"/>
    <property type="match status" value="3"/>
</dbReference>
<dbReference type="AlphaFoldDB" id="A0A7X0JEF3"/>
<dbReference type="Gene3D" id="2.40.50.180">
    <property type="entry name" value="CheA-289, Domain 4"/>
    <property type="match status" value="3"/>
</dbReference>